<name>A0A6I1FMX2_9BACI</name>
<evidence type="ECO:0000259" key="1">
    <source>
        <dbReference type="Pfam" id="PF08977"/>
    </source>
</evidence>
<protein>
    <recommendedName>
        <fullName evidence="1">Bypass-of-forespore C N-terminal domain-containing protein</fullName>
    </recommendedName>
</protein>
<dbReference type="EMBL" id="WEIO01000001">
    <property type="protein sequence ID" value="KAB7708647.1"/>
    <property type="molecule type" value="Genomic_DNA"/>
</dbReference>
<reference evidence="2 3" key="1">
    <citation type="submission" date="2019-10" db="EMBL/GenBank/DDBJ databases">
        <title>Bacillus aerolatum sp. nov., isolated from bioaerosol of sport playgrounds.</title>
        <authorList>
            <person name="Chen P."/>
            <person name="Zhang G."/>
        </authorList>
    </citation>
    <scope>NUCLEOTIDE SEQUENCE [LARGE SCALE GENOMIC DNA]</scope>
    <source>
        <strain evidence="2 3">CX253</strain>
    </source>
</reference>
<proteinExistence type="predicted"/>
<gene>
    <name evidence="2" type="ORF">F9802_00365</name>
</gene>
<keyword evidence="3" id="KW-1185">Reference proteome</keyword>
<dbReference type="AlphaFoldDB" id="A0A6I1FMX2"/>
<feature type="domain" description="Bypass-of-forespore C N-terminal" evidence="1">
    <location>
        <begin position="58"/>
        <end position="94"/>
    </location>
</feature>
<sequence length="101" mass="11661">MKWVIPFILFLVSTTAGTYLTETSRNKQVEAIEAVDSAKVVSGPHSVQVIIRETDEHGQLKTKAHAETIWAMEDFWAQYEGYQLVDMNEKEVIFETRSRER</sequence>
<dbReference type="Pfam" id="PF08977">
    <property type="entry name" value="BOFC_N"/>
    <property type="match status" value="1"/>
</dbReference>
<dbReference type="Gene3D" id="3.10.20.420">
    <property type="entry name" value="Bypass-of-forespore C, N-terminal domain"/>
    <property type="match status" value="1"/>
</dbReference>
<dbReference type="RefSeq" id="WP_152149172.1">
    <property type="nucleotide sequence ID" value="NZ_WEIO01000001.1"/>
</dbReference>
<dbReference type="Proteomes" id="UP000429595">
    <property type="component" value="Unassembled WGS sequence"/>
</dbReference>
<evidence type="ECO:0000313" key="3">
    <source>
        <dbReference type="Proteomes" id="UP000429595"/>
    </source>
</evidence>
<accession>A0A6I1FMX2</accession>
<dbReference type="InterPro" id="IPR038118">
    <property type="entry name" value="BOFC_N_sf"/>
</dbReference>
<organism evidence="2 3">
    <name type="scientific">Bacillus aerolatus</name>
    <dbReference type="NCBI Taxonomy" id="2653354"/>
    <lineage>
        <taxon>Bacteria</taxon>
        <taxon>Bacillati</taxon>
        <taxon>Bacillota</taxon>
        <taxon>Bacilli</taxon>
        <taxon>Bacillales</taxon>
        <taxon>Bacillaceae</taxon>
        <taxon>Bacillus</taxon>
    </lineage>
</organism>
<evidence type="ECO:0000313" key="2">
    <source>
        <dbReference type="EMBL" id="KAB7708647.1"/>
    </source>
</evidence>
<dbReference type="InterPro" id="IPR015071">
    <property type="entry name" value="BOFC_N"/>
</dbReference>
<comment type="caution">
    <text evidence="2">The sequence shown here is derived from an EMBL/GenBank/DDBJ whole genome shotgun (WGS) entry which is preliminary data.</text>
</comment>